<dbReference type="RefSeq" id="WP_035076682.1">
    <property type="nucleotide sequence ID" value="NZ_JMIH01000024.1"/>
</dbReference>
<organism evidence="1 2">
    <name type="scientific">Anditalea andensis</name>
    <dbReference type="NCBI Taxonomy" id="1048983"/>
    <lineage>
        <taxon>Bacteria</taxon>
        <taxon>Pseudomonadati</taxon>
        <taxon>Bacteroidota</taxon>
        <taxon>Cytophagia</taxon>
        <taxon>Cytophagales</taxon>
        <taxon>Cytophagaceae</taxon>
        <taxon>Anditalea</taxon>
    </lineage>
</organism>
<accession>A0A074KTQ9</accession>
<dbReference type="STRING" id="1048983.EL17_16240"/>
<comment type="caution">
    <text evidence="1">The sequence shown here is derived from an EMBL/GenBank/DDBJ whole genome shotgun (WGS) entry which is preliminary data.</text>
</comment>
<dbReference type="eggNOG" id="ENOG5033079">
    <property type="taxonomic scope" value="Bacteria"/>
</dbReference>
<reference evidence="1 2" key="1">
    <citation type="submission" date="2014-04" db="EMBL/GenBank/DDBJ databases">
        <title>Characterization and application of a salt tolerant electro-active bacterium.</title>
        <authorList>
            <person name="Yang L."/>
            <person name="Wei S."/>
            <person name="Tay Q.X.M."/>
        </authorList>
    </citation>
    <scope>NUCLEOTIDE SEQUENCE [LARGE SCALE GENOMIC DNA]</scope>
    <source>
        <strain evidence="1 2">LY1</strain>
    </source>
</reference>
<dbReference type="OrthoDB" id="786356at2"/>
<evidence type="ECO:0008006" key="3">
    <source>
        <dbReference type="Google" id="ProtNLM"/>
    </source>
</evidence>
<dbReference type="AlphaFoldDB" id="A0A074KTQ9"/>
<evidence type="ECO:0000313" key="1">
    <source>
        <dbReference type="EMBL" id="KEO72299.1"/>
    </source>
</evidence>
<name>A0A074KTQ9_9BACT</name>
<protein>
    <recommendedName>
        <fullName evidence="3">Glycosyl transferase family 1 domain-containing protein</fullName>
    </recommendedName>
</protein>
<dbReference type="EMBL" id="JMIH01000024">
    <property type="protein sequence ID" value="KEO72299.1"/>
    <property type="molecule type" value="Genomic_DNA"/>
</dbReference>
<gene>
    <name evidence="1" type="ORF">EL17_16240</name>
</gene>
<dbReference type="Proteomes" id="UP000027821">
    <property type="component" value="Unassembled WGS sequence"/>
</dbReference>
<proteinExistence type="predicted"/>
<sequence length="360" mass="40577">MKNLIVLSRSAPPEVCGMSDYCYNVALQLQTYYDKVELGVALLPMNLTQKGGPIIEHWETLLDRALSSNTPHDIMLNYTPTAYQSFGMPISLLKRLKRLKKENKSNRIYVLIHELWNNSIDLKIHHKILNSLYSISGKSILKMADDVAAFTADQKNLISTIKPGKEVHRSIIGTNIIPNECHMAFKHVRKPGQWVVFGLPHTRLWTIDKFKNILYDCHKSGFIHQLIAIGPIDTKYSQQELNIANTIFGKGVLIQTGPLFGNDITDYFLTSEVALVGQNADSLSKSGSFASLAAHGVPVVCEVPLTLVDPPGKYIIRPDELKHELKSGSISEKSQALYDWFWKNRSWEAIGKDFNSWMNP</sequence>
<evidence type="ECO:0000313" key="2">
    <source>
        <dbReference type="Proteomes" id="UP000027821"/>
    </source>
</evidence>
<keyword evidence="2" id="KW-1185">Reference proteome</keyword>